<reference evidence="1" key="1">
    <citation type="journal article" date="2020" name="Nature">
        <title>Giant virus diversity and host interactions through global metagenomics.</title>
        <authorList>
            <person name="Schulz F."/>
            <person name="Roux S."/>
            <person name="Paez-Espino D."/>
            <person name="Jungbluth S."/>
            <person name="Walsh D.A."/>
            <person name="Denef V.J."/>
            <person name="McMahon K.D."/>
            <person name="Konstantinidis K.T."/>
            <person name="Eloe-Fadrosh E.A."/>
            <person name="Kyrpides N.C."/>
            <person name="Woyke T."/>
        </authorList>
    </citation>
    <scope>NUCLEOTIDE SEQUENCE</scope>
    <source>
        <strain evidence="1">GVMAG-M-3300021962-46</strain>
    </source>
</reference>
<dbReference type="AlphaFoldDB" id="A0A6C0CSB0"/>
<accession>A0A6C0CSB0</accession>
<dbReference type="EMBL" id="MN739479">
    <property type="protein sequence ID" value="QHT07032.1"/>
    <property type="molecule type" value="Genomic_DNA"/>
</dbReference>
<proteinExistence type="predicted"/>
<protein>
    <submittedName>
        <fullName evidence="1">Uncharacterized protein</fullName>
    </submittedName>
</protein>
<name>A0A6C0CSB0_9ZZZZ</name>
<organism evidence="1">
    <name type="scientific">viral metagenome</name>
    <dbReference type="NCBI Taxonomy" id="1070528"/>
    <lineage>
        <taxon>unclassified sequences</taxon>
        <taxon>metagenomes</taxon>
        <taxon>organismal metagenomes</taxon>
    </lineage>
</organism>
<evidence type="ECO:0000313" key="1">
    <source>
        <dbReference type="EMBL" id="QHT07032.1"/>
    </source>
</evidence>
<sequence>METPIMDRIANNASKRDAPANISLINIHEKNIIKFLII</sequence>